<accession>A0AAV7TPE5</accession>
<evidence type="ECO:0000313" key="2">
    <source>
        <dbReference type="EMBL" id="KAJ1178116.1"/>
    </source>
</evidence>
<dbReference type="EMBL" id="JANPWB010000006">
    <property type="protein sequence ID" value="KAJ1178116.1"/>
    <property type="molecule type" value="Genomic_DNA"/>
</dbReference>
<feature type="region of interest" description="Disordered" evidence="1">
    <location>
        <begin position="165"/>
        <end position="187"/>
    </location>
</feature>
<evidence type="ECO:0000313" key="3">
    <source>
        <dbReference type="Proteomes" id="UP001066276"/>
    </source>
</evidence>
<name>A0AAV7TPE5_PLEWA</name>
<dbReference type="AlphaFoldDB" id="A0AAV7TPE5"/>
<organism evidence="2 3">
    <name type="scientific">Pleurodeles waltl</name>
    <name type="common">Iberian ribbed newt</name>
    <dbReference type="NCBI Taxonomy" id="8319"/>
    <lineage>
        <taxon>Eukaryota</taxon>
        <taxon>Metazoa</taxon>
        <taxon>Chordata</taxon>
        <taxon>Craniata</taxon>
        <taxon>Vertebrata</taxon>
        <taxon>Euteleostomi</taxon>
        <taxon>Amphibia</taxon>
        <taxon>Batrachia</taxon>
        <taxon>Caudata</taxon>
        <taxon>Salamandroidea</taxon>
        <taxon>Salamandridae</taxon>
        <taxon>Pleurodelinae</taxon>
        <taxon>Pleurodeles</taxon>
    </lineage>
</organism>
<evidence type="ECO:0000256" key="1">
    <source>
        <dbReference type="SAM" id="MobiDB-lite"/>
    </source>
</evidence>
<keyword evidence="3" id="KW-1185">Reference proteome</keyword>
<dbReference type="Proteomes" id="UP001066276">
    <property type="component" value="Chromosome 3_2"/>
</dbReference>
<sequence>MRMRPGAMCAKGESEDRSKYRGALVGVREPLVSVRKRSEPTKGRQYVVVRQSNPRASGWGLKRCFLSALSPHTICRSFIKGGAEGRSAGRNGVPGVLAEINDGRTRGRSSGLQHMQLSVAAVKIEPPDPCGVVGPKLLWGPGDAPGFKGGGGPDWAVCKAFRGRKSPLIDPPRQSPPGTARLMEHQL</sequence>
<protein>
    <submittedName>
        <fullName evidence="2">Uncharacterized protein</fullName>
    </submittedName>
</protein>
<gene>
    <name evidence="2" type="ORF">NDU88_003363</name>
</gene>
<reference evidence="2" key="1">
    <citation type="journal article" date="2022" name="bioRxiv">
        <title>Sequencing and chromosome-scale assembly of the giantPleurodeles waltlgenome.</title>
        <authorList>
            <person name="Brown T."/>
            <person name="Elewa A."/>
            <person name="Iarovenko S."/>
            <person name="Subramanian E."/>
            <person name="Araus A.J."/>
            <person name="Petzold A."/>
            <person name="Susuki M."/>
            <person name="Suzuki K.-i.T."/>
            <person name="Hayashi T."/>
            <person name="Toyoda A."/>
            <person name="Oliveira C."/>
            <person name="Osipova E."/>
            <person name="Leigh N.D."/>
            <person name="Simon A."/>
            <person name="Yun M.H."/>
        </authorList>
    </citation>
    <scope>NUCLEOTIDE SEQUENCE</scope>
    <source>
        <strain evidence="2">20211129_DDA</strain>
        <tissue evidence="2">Liver</tissue>
    </source>
</reference>
<comment type="caution">
    <text evidence="2">The sequence shown here is derived from an EMBL/GenBank/DDBJ whole genome shotgun (WGS) entry which is preliminary data.</text>
</comment>
<proteinExistence type="predicted"/>